<evidence type="ECO:0000313" key="2">
    <source>
        <dbReference type="EMBL" id="KAK7683481.1"/>
    </source>
</evidence>
<comment type="caution">
    <text evidence="2">The sequence shown here is derived from an EMBL/GenBank/DDBJ whole genome shotgun (WGS) entry which is preliminary data.</text>
</comment>
<keyword evidence="3" id="KW-1185">Reference proteome</keyword>
<protein>
    <recommendedName>
        <fullName evidence="4">C2H2-type domain-containing protein</fullName>
    </recommendedName>
</protein>
<organism evidence="2 3">
    <name type="scientific">Cerrena zonata</name>
    <dbReference type="NCBI Taxonomy" id="2478898"/>
    <lineage>
        <taxon>Eukaryota</taxon>
        <taxon>Fungi</taxon>
        <taxon>Dikarya</taxon>
        <taxon>Basidiomycota</taxon>
        <taxon>Agaricomycotina</taxon>
        <taxon>Agaricomycetes</taxon>
        <taxon>Polyporales</taxon>
        <taxon>Cerrenaceae</taxon>
        <taxon>Cerrena</taxon>
    </lineage>
</organism>
<name>A0AAW0FRS9_9APHY</name>
<feature type="compositionally biased region" description="Low complexity" evidence="1">
    <location>
        <begin position="160"/>
        <end position="182"/>
    </location>
</feature>
<accession>A0AAW0FRS9</accession>
<gene>
    <name evidence="2" type="ORF">QCA50_013315</name>
</gene>
<dbReference type="EMBL" id="JASBNA010000030">
    <property type="protein sequence ID" value="KAK7683481.1"/>
    <property type="molecule type" value="Genomic_DNA"/>
</dbReference>
<evidence type="ECO:0008006" key="4">
    <source>
        <dbReference type="Google" id="ProtNLM"/>
    </source>
</evidence>
<dbReference type="AlphaFoldDB" id="A0AAW0FRS9"/>
<dbReference type="Proteomes" id="UP001385951">
    <property type="component" value="Unassembled WGS sequence"/>
</dbReference>
<dbReference type="Gene3D" id="3.30.160.60">
    <property type="entry name" value="Classic Zinc Finger"/>
    <property type="match status" value="1"/>
</dbReference>
<sequence>MEEINLNEYFEGIPANRTCPSESCPHISETDIEFRDHLWMHKEAEAGRSISNKERSSKCPHPDCQNATFNSSILRHMITHTGERSHMCPHLISWEPNHERELCGYSAALKYNLVGHRASHHGYKNEPETATDPWVKPDDVALSDAELHFGEVVEEPGADNVNAPQAHANPPQPNVAAPHVPNENPQAHNANIPPYHAPPPDGHFVPGAHANGVPLNAGANQGPFPGAAHVHGHPHVAHAGPLHLRQVEVTRIGHLLHPLGHIVTEIEKRIYM</sequence>
<evidence type="ECO:0000256" key="1">
    <source>
        <dbReference type="SAM" id="MobiDB-lite"/>
    </source>
</evidence>
<feature type="region of interest" description="Disordered" evidence="1">
    <location>
        <begin position="157"/>
        <end position="203"/>
    </location>
</feature>
<proteinExistence type="predicted"/>
<evidence type="ECO:0000313" key="3">
    <source>
        <dbReference type="Proteomes" id="UP001385951"/>
    </source>
</evidence>
<reference evidence="2 3" key="1">
    <citation type="submission" date="2022-09" db="EMBL/GenBank/DDBJ databases">
        <authorList>
            <person name="Palmer J.M."/>
        </authorList>
    </citation>
    <scope>NUCLEOTIDE SEQUENCE [LARGE SCALE GENOMIC DNA]</scope>
    <source>
        <strain evidence="2 3">DSM 7382</strain>
    </source>
</reference>